<dbReference type="OrthoDB" id="512701at2759"/>
<dbReference type="PANTHER" id="PTHR14324:SF3">
    <property type="entry name" value="CONDENSIN-2 COMPLEX SUBUNIT H2"/>
    <property type="match status" value="1"/>
</dbReference>
<dbReference type="OMA" id="FDPPEHK"/>
<proteinExistence type="inferred from homology"/>
<evidence type="ECO:0000256" key="1">
    <source>
        <dbReference type="ARBA" id="ARBA00004123"/>
    </source>
</evidence>
<feature type="compositionally biased region" description="Basic and acidic residues" evidence="4">
    <location>
        <begin position="685"/>
        <end position="696"/>
    </location>
</feature>
<reference evidence="7 8" key="1">
    <citation type="journal article" date="2014" name="Nat. Commun.">
        <title>Klebsormidium flaccidum genome reveals primary factors for plant terrestrial adaptation.</title>
        <authorList>
            <person name="Hori K."/>
            <person name="Maruyama F."/>
            <person name="Fujisawa T."/>
            <person name="Togashi T."/>
            <person name="Yamamoto N."/>
            <person name="Seo M."/>
            <person name="Sato S."/>
            <person name="Yamada T."/>
            <person name="Mori H."/>
            <person name="Tajima N."/>
            <person name="Moriyama T."/>
            <person name="Ikeuchi M."/>
            <person name="Watanabe M."/>
            <person name="Wada H."/>
            <person name="Kobayashi K."/>
            <person name="Saito M."/>
            <person name="Masuda T."/>
            <person name="Sasaki-Sekimoto Y."/>
            <person name="Mashiguchi K."/>
            <person name="Awai K."/>
            <person name="Shimojima M."/>
            <person name="Masuda S."/>
            <person name="Iwai M."/>
            <person name="Nobusawa T."/>
            <person name="Narise T."/>
            <person name="Kondo S."/>
            <person name="Saito H."/>
            <person name="Sato R."/>
            <person name="Murakawa M."/>
            <person name="Ihara Y."/>
            <person name="Oshima-Yamada Y."/>
            <person name="Ohtaka K."/>
            <person name="Satoh M."/>
            <person name="Sonobe K."/>
            <person name="Ishii M."/>
            <person name="Ohtani R."/>
            <person name="Kanamori-Sato M."/>
            <person name="Honoki R."/>
            <person name="Miyazaki D."/>
            <person name="Mochizuki H."/>
            <person name="Umetsu J."/>
            <person name="Higashi K."/>
            <person name="Shibata D."/>
            <person name="Kamiya Y."/>
            <person name="Sato N."/>
            <person name="Nakamura Y."/>
            <person name="Tabata S."/>
            <person name="Ida S."/>
            <person name="Kurokawa K."/>
            <person name="Ohta H."/>
        </authorList>
    </citation>
    <scope>NUCLEOTIDE SEQUENCE [LARGE SCALE GENOMIC DNA]</scope>
    <source>
        <strain evidence="7 8">NIES-2285</strain>
    </source>
</reference>
<dbReference type="Proteomes" id="UP000054558">
    <property type="component" value="Unassembled WGS sequence"/>
</dbReference>
<feature type="region of interest" description="Disordered" evidence="4">
    <location>
        <begin position="904"/>
        <end position="939"/>
    </location>
</feature>
<feature type="compositionally biased region" description="Polar residues" evidence="4">
    <location>
        <begin position="752"/>
        <end position="762"/>
    </location>
</feature>
<organism evidence="7 8">
    <name type="scientific">Klebsormidium nitens</name>
    <name type="common">Green alga</name>
    <name type="synonym">Ulothrix nitens</name>
    <dbReference type="NCBI Taxonomy" id="105231"/>
    <lineage>
        <taxon>Eukaryota</taxon>
        <taxon>Viridiplantae</taxon>
        <taxon>Streptophyta</taxon>
        <taxon>Klebsormidiophyceae</taxon>
        <taxon>Klebsormidiales</taxon>
        <taxon>Klebsormidiaceae</taxon>
        <taxon>Klebsormidium</taxon>
    </lineage>
</organism>
<feature type="domain" description="Condensin-2 complex subunit H2 C-terminal" evidence="6">
    <location>
        <begin position="470"/>
        <end position="614"/>
    </location>
</feature>
<evidence type="ECO:0000259" key="6">
    <source>
        <dbReference type="Pfam" id="PF16858"/>
    </source>
</evidence>
<comment type="similarity">
    <text evidence="2">Belongs to the CND2 H2 (condensin-2 subunit 2) family.</text>
</comment>
<comment type="subcellular location">
    <subcellularLocation>
        <location evidence="1">Nucleus</location>
    </subcellularLocation>
</comment>
<protein>
    <recommendedName>
        <fullName evidence="9">Condensin-2 complex subunit H2</fullName>
    </recommendedName>
</protein>
<dbReference type="GO" id="GO:0000796">
    <property type="term" value="C:condensin complex"/>
    <property type="evidence" value="ECO:0000318"/>
    <property type="project" value="GO_Central"/>
</dbReference>
<sequence length="939" mass="99357">MEVSQGTRDQHEGESRFIHLLQPIRDLAGNWNIDIAAELSDYLEELESITFSFDGGHSTLNFAEAALVIQGSACIYSKKVESLYGLVYQALDVIAKKKRAEEAGADLEASGNAIQDEEEEEEARFLLLDDIPEGTGIDLDEVADEENPIFTAATRGPPAALLAMEDERMGPGGPGNMGGEAAAYKINSCTVHSSGALLLDPRDGDLLDDQLMPISFRASPPSLHPEGWSPAKTAPQNGGVDEATDHMDDDDNDFGGGGDNWDGPTGDPPGQEEAALGVADPAPGQAGAVDPGMQTRGAMQHGAPVQAEQQEEEINPWKQLDPHDPGTAVVRPYKRGRPVRRPQAKRSAAVPAKAPYALAPARGVFFPEFAAAFQARLRAERVSRREGAGNRATYRGDFAAFGEVAGEQENVLGSGDDWHAAGGGDDDDFPDGGDDYEPVDAIEMGDGGDRPFYFGADSGAVGPPGEAEKTYEDLVREHIDAMLKAAAAAEVQTDLAARVATWKHKIEPVLQEQDARPEFDIHLYGARVLDAATATAGPPSEDERALTSAEVVVPFTEVVKGQPKHEISRLFAAMLQLINNGNLSVPDEGAFAVFDSAHPFRLKVLSLHKPHEDMLNYRAPSMLPGEASPGLELAHNSPAKAAGGKKKGAAGRKRAEKATASRALVEEPAASLGQVEEAPGLAATEEDRAVVSESRARTGGVQRKGRRVKPIQEVGTQGSSLENGEPEARGTANPEVTPRVKEPVRPAGTQGSGLATQVSGLATQPWEAPTQQSDLATQESGLATQPEIVASQRARVLKIVKGSSAHPSRVSSSQVSGLASPQPTRTAGVKRLQRSPRAQVLRARPSQASGLTQAGGRQGNNFLVSVDESSQSLAGGLGVTPEKGVARLERMSIMPYGLSPSAEIENAASQAASTPGKGTPDGKKRKKSIRPQRPPFRPV</sequence>
<dbReference type="PANTHER" id="PTHR14324">
    <property type="entry name" value="CONDENSIN-2 COMPLEX SUBUNIT H2"/>
    <property type="match status" value="1"/>
</dbReference>
<feature type="compositionally biased region" description="Polar residues" evidence="4">
    <location>
        <begin position="805"/>
        <end position="825"/>
    </location>
</feature>
<evidence type="ECO:0008006" key="9">
    <source>
        <dbReference type="Google" id="ProtNLM"/>
    </source>
</evidence>
<dbReference type="Pfam" id="PF06278">
    <property type="entry name" value="CNDH2_N"/>
    <property type="match status" value="1"/>
</dbReference>
<feature type="region of interest" description="Disordered" evidence="4">
    <location>
        <begin position="219"/>
        <end position="275"/>
    </location>
</feature>
<keyword evidence="8" id="KW-1185">Reference proteome</keyword>
<dbReference type="Pfam" id="PF16858">
    <property type="entry name" value="CNDH2_C"/>
    <property type="match status" value="1"/>
</dbReference>
<dbReference type="STRING" id="105231.A0A1Y1IAI4"/>
<accession>A0A1Y1IAI4</accession>
<dbReference type="InterPro" id="IPR031737">
    <property type="entry name" value="CNDH2_C"/>
</dbReference>
<dbReference type="GO" id="GO:0003682">
    <property type="term" value="F:chromatin binding"/>
    <property type="evidence" value="ECO:0000318"/>
    <property type="project" value="GO_Central"/>
</dbReference>
<dbReference type="GO" id="GO:0051306">
    <property type="term" value="P:mitotic sister chromatid separation"/>
    <property type="evidence" value="ECO:0000318"/>
    <property type="project" value="GO_Central"/>
</dbReference>
<name>A0A1Y1IAI4_KLENI</name>
<dbReference type="AlphaFoldDB" id="A0A1Y1IAI4"/>
<feature type="compositionally biased region" description="Polar residues" evidence="4">
    <location>
        <begin position="769"/>
        <end position="783"/>
    </location>
</feature>
<feature type="domain" description="Condensin II complex subunit H2 N-terminal" evidence="5">
    <location>
        <begin position="15"/>
        <end position="132"/>
    </location>
</feature>
<evidence type="ECO:0000313" key="7">
    <source>
        <dbReference type="EMBL" id="GAQ85717.1"/>
    </source>
</evidence>
<feature type="compositionally biased region" description="Basic residues" evidence="4">
    <location>
        <begin position="643"/>
        <end position="655"/>
    </location>
</feature>
<evidence type="ECO:0000256" key="3">
    <source>
        <dbReference type="ARBA" id="ARBA00023242"/>
    </source>
</evidence>
<evidence type="ECO:0000313" key="8">
    <source>
        <dbReference type="Proteomes" id="UP000054558"/>
    </source>
</evidence>
<feature type="region of interest" description="Disordered" evidence="4">
    <location>
        <begin position="800"/>
        <end position="863"/>
    </location>
</feature>
<feature type="region of interest" description="Disordered" evidence="4">
    <location>
        <begin position="626"/>
        <end position="787"/>
    </location>
</feature>
<evidence type="ECO:0000259" key="5">
    <source>
        <dbReference type="Pfam" id="PF06278"/>
    </source>
</evidence>
<dbReference type="InterPro" id="IPR031739">
    <property type="entry name" value="Ncaph2"/>
</dbReference>
<keyword evidence="3" id="KW-0539">Nucleus</keyword>
<evidence type="ECO:0000256" key="4">
    <source>
        <dbReference type="SAM" id="MobiDB-lite"/>
    </source>
</evidence>
<dbReference type="EMBL" id="DF237199">
    <property type="protein sequence ID" value="GAQ85717.1"/>
    <property type="molecule type" value="Genomic_DNA"/>
</dbReference>
<dbReference type="InterPro" id="IPR009378">
    <property type="entry name" value="H2_N"/>
</dbReference>
<gene>
    <name evidence="7" type="ORF">KFL_002500150</name>
</gene>
<evidence type="ECO:0000256" key="2">
    <source>
        <dbReference type="ARBA" id="ARBA00007844"/>
    </source>
</evidence>
<dbReference type="GO" id="GO:0005634">
    <property type="term" value="C:nucleus"/>
    <property type="evidence" value="ECO:0000318"/>
    <property type="project" value="GO_Central"/>
</dbReference>
<dbReference type="GO" id="GO:0010032">
    <property type="term" value="P:meiotic chromosome condensation"/>
    <property type="evidence" value="ECO:0000318"/>
    <property type="project" value="GO_Central"/>
</dbReference>